<protein>
    <submittedName>
        <fullName evidence="7">Uncharacterized protein</fullName>
    </submittedName>
</protein>
<gene>
    <name evidence="7" type="ORF">GCM10011510_01370</name>
</gene>
<evidence type="ECO:0000313" key="7">
    <source>
        <dbReference type="EMBL" id="GGE23983.1"/>
    </source>
</evidence>
<sequence>MKTMEKTFKGLAQFEALKSDELKQTIGGDMRKINPVLTPFFRKK</sequence>
<evidence type="ECO:0000256" key="4">
    <source>
        <dbReference type="ARBA" id="ARBA00022525"/>
    </source>
</evidence>
<evidence type="ECO:0000256" key="6">
    <source>
        <dbReference type="ARBA" id="ARBA00023287"/>
    </source>
</evidence>
<reference evidence="7" key="1">
    <citation type="journal article" date="2014" name="Int. J. Syst. Evol. Microbiol.">
        <title>Complete genome sequence of Corynebacterium casei LMG S-19264T (=DSM 44701T), isolated from a smear-ripened cheese.</title>
        <authorList>
            <consortium name="US DOE Joint Genome Institute (JGI-PGF)"/>
            <person name="Walter F."/>
            <person name="Albersmeier A."/>
            <person name="Kalinowski J."/>
            <person name="Ruckert C."/>
        </authorList>
    </citation>
    <scope>NUCLEOTIDE SEQUENCE</scope>
    <source>
        <strain evidence="7">CGMCC 1.15533</strain>
    </source>
</reference>
<evidence type="ECO:0000256" key="5">
    <source>
        <dbReference type="ARBA" id="ARBA00023044"/>
    </source>
</evidence>
<comment type="function">
    <text evidence="1">Acts as a pheromone, induces cells to develop competence for genetic transformation.</text>
</comment>
<comment type="caution">
    <text evidence="7">The sequence shown here is derived from an EMBL/GenBank/DDBJ whole genome shotgun (WGS) entry which is preliminary data.</text>
</comment>
<reference evidence="7" key="2">
    <citation type="submission" date="2020-09" db="EMBL/GenBank/DDBJ databases">
        <authorList>
            <person name="Sun Q."/>
            <person name="Zhou Y."/>
        </authorList>
    </citation>
    <scope>NUCLEOTIDE SEQUENCE</scope>
    <source>
        <strain evidence="7">CGMCC 1.15533</strain>
    </source>
</reference>
<comment type="similarity">
    <text evidence="3">Belongs to the ComC family.</text>
</comment>
<organism evidence="7 8">
    <name type="scientific">Streptococcus himalayensis</name>
    <dbReference type="NCBI Taxonomy" id="1888195"/>
    <lineage>
        <taxon>Bacteria</taxon>
        <taxon>Bacillati</taxon>
        <taxon>Bacillota</taxon>
        <taxon>Bacilli</taxon>
        <taxon>Lactobacillales</taxon>
        <taxon>Streptococcaceae</taxon>
        <taxon>Streptococcus</taxon>
    </lineage>
</organism>
<dbReference type="Pfam" id="PF03047">
    <property type="entry name" value="ComC"/>
    <property type="match status" value="1"/>
</dbReference>
<dbReference type="GO" id="GO:0005186">
    <property type="term" value="F:pheromone activity"/>
    <property type="evidence" value="ECO:0007669"/>
    <property type="project" value="UniProtKB-KW"/>
</dbReference>
<comment type="subcellular location">
    <subcellularLocation>
        <location evidence="2">Secreted</location>
    </subcellularLocation>
</comment>
<dbReference type="GO" id="GO:0030420">
    <property type="term" value="P:establishment of competence for transformation"/>
    <property type="evidence" value="ECO:0007669"/>
    <property type="project" value="UniProtKB-KW"/>
</dbReference>
<dbReference type="Proteomes" id="UP000660801">
    <property type="component" value="Unassembled WGS sequence"/>
</dbReference>
<dbReference type="RefSeq" id="WP_083201733.1">
    <property type="nucleotide sequence ID" value="NZ_BMJN01000001.1"/>
</dbReference>
<evidence type="ECO:0000313" key="8">
    <source>
        <dbReference type="Proteomes" id="UP000660801"/>
    </source>
</evidence>
<evidence type="ECO:0000256" key="1">
    <source>
        <dbReference type="ARBA" id="ARBA00002667"/>
    </source>
</evidence>
<keyword evidence="6" id="KW-0178">Competence</keyword>
<keyword evidence="8" id="KW-1185">Reference proteome</keyword>
<keyword evidence="5" id="KW-0588">Pheromone</keyword>
<dbReference type="AlphaFoldDB" id="A0A917EEG5"/>
<accession>A0A917EEG5</accession>
<name>A0A917EEG5_9STRE</name>
<evidence type="ECO:0000256" key="3">
    <source>
        <dbReference type="ARBA" id="ARBA00009039"/>
    </source>
</evidence>
<proteinExistence type="inferred from homology"/>
<evidence type="ECO:0000256" key="2">
    <source>
        <dbReference type="ARBA" id="ARBA00004613"/>
    </source>
</evidence>
<dbReference type="GO" id="GO:0005576">
    <property type="term" value="C:extracellular region"/>
    <property type="evidence" value="ECO:0007669"/>
    <property type="project" value="UniProtKB-SubCell"/>
</dbReference>
<dbReference type="EMBL" id="BMJN01000001">
    <property type="protein sequence ID" value="GGE23983.1"/>
    <property type="molecule type" value="Genomic_DNA"/>
</dbReference>
<keyword evidence="4" id="KW-0964">Secreted</keyword>
<dbReference type="InterPro" id="IPR004288">
    <property type="entry name" value="Competence_ComC"/>
</dbReference>